<evidence type="ECO:0000256" key="13">
    <source>
        <dbReference type="ARBA" id="ARBA00044502"/>
    </source>
</evidence>
<keyword evidence="10" id="KW-1015">Disulfide bond</keyword>
<evidence type="ECO:0000256" key="15">
    <source>
        <dbReference type="ARBA" id="ARBA00047174"/>
    </source>
</evidence>
<evidence type="ECO:0000256" key="11">
    <source>
        <dbReference type="ARBA" id="ARBA00023277"/>
    </source>
</evidence>
<sequence>MAPLGCALALTAFLLFPTVYSHGFVHNVVANGETFPGWFPFDDPTKVPVPDKVVRKVKSDGPVPGNDPDIACGIGGQTGTKVIADADAGSQVAFQWAYWPGDHLGPVSTYMTSCNGDCTTFDVTGARWFKIDAAGYDNGQWASAKLIADGSSWTSTIPAGLAPGQYLLRHEIIALHSIGQPQYYPSCAQVRVGGAGTGVPSDASFVSFPGLYDNVTFPDIYTDFGSFTIPGPPLVSFSGSNGNPAAAVAASSTVVSNPSGASSSRMPSASALATQKPSAQCLLASRRLRRRGLRSVRRQW</sequence>
<dbReference type="CDD" id="cd21175">
    <property type="entry name" value="LPMO_AA9"/>
    <property type="match status" value="1"/>
</dbReference>
<evidence type="ECO:0000256" key="2">
    <source>
        <dbReference type="ARBA" id="ARBA00004613"/>
    </source>
</evidence>
<dbReference type="InterPro" id="IPR049892">
    <property type="entry name" value="AA9"/>
</dbReference>
<evidence type="ECO:0000256" key="9">
    <source>
        <dbReference type="ARBA" id="ARBA00023033"/>
    </source>
</evidence>
<comment type="catalytic activity">
    <reaction evidence="14">
        <text>[(1-&gt;4)-beta-D-glucosyl]n+m + reduced acceptor + O2 = 4-dehydro-beta-D-glucosyl-[(1-&gt;4)-beta-D-glucosyl]n-1 + [(1-&gt;4)-beta-D-glucosyl]m + acceptor + H2O.</text>
        <dbReference type="EC" id="1.14.99.56"/>
    </reaction>
</comment>
<evidence type="ECO:0000256" key="1">
    <source>
        <dbReference type="ARBA" id="ARBA00001973"/>
    </source>
</evidence>
<evidence type="ECO:0000256" key="5">
    <source>
        <dbReference type="ARBA" id="ARBA00022729"/>
    </source>
</evidence>
<evidence type="ECO:0000256" key="10">
    <source>
        <dbReference type="ARBA" id="ARBA00023157"/>
    </source>
</evidence>
<evidence type="ECO:0000313" key="19">
    <source>
        <dbReference type="Proteomes" id="UP001556367"/>
    </source>
</evidence>
<keyword evidence="11" id="KW-0119">Carbohydrate metabolism</keyword>
<dbReference type="EC" id="1.14.99.56" evidence="15"/>
<evidence type="ECO:0000313" key="18">
    <source>
        <dbReference type="EMBL" id="KAL0956357.1"/>
    </source>
</evidence>
<comment type="subcellular location">
    <subcellularLocation>
        <location evidence="2">Secreted</location>
    </subcellularLocation>
</comment>
<evidence type="ECO:0000256" key="16">
    <source>
        <dbReference type="SAM" id="SignalP"/>
    </source>
</evidence>
<dbReference type="Proteomes" id="UP001556367">
    <property type="component" value="Unassembled WGS sequence"/>
</dbReference>
<keyword evidence="12" id="KW-0624">Polysaccharide degradation</keyword>
<keyword evidence="5 16" id="KW-0732">Signal</keyword>
<keyword evidence="4" id="KW-0479">Metal-binding</keyword>
<feature type="domain" description="Auxiliary Activity family 9 catalytic" evidence="17">
    <location>
        <begin position="22"/>
        <end position="221"/>
    </location>
</feature>
<comment type="caution">
    <text evidence="18">The sequence shown here is derived from an EMBL/GenBank/DDBJ whole genome shotgun (WGS) entry which is preliminary data.</text>
</comment>
<evidence type="ECO:0000256" key="3">
    <source>
        <dbReference type="ARBA" id="ARBA00022525"/>
    </source>
</evidence>
<keyword evidence="19" id="KW-1185">Reference proteome</keyword>
<keyword evidence="9" id="KW-0503">Monooxygenase</keyword>
<proteinExistence type="inferred from homology"/>
<keyword evidence="6" id="KW-0136">Cellulose degradation</keyword>
<accession>A0ABR3JLW7</accession>
<gene>
    <name evidence="18" type="ORF">HGRIS_002507</name>
</gene>
<name>A0ABR3JLW7_9AGAR</name>
<dbReference type="InterPro" id="IPR005103">
    <property type="entry name" value="AA9_LPMO"/>
</dbReference>
<evidence type="ECO:0000256" key="6">
    <source>
        <dbReference type="ARBA" id="ARBA00023001"/>
    </source>
</evidence>
<keyword evidence="7" id="KW-0560">Oxidoreductase</keyword>
<comment type="similarity">
    <text evidence="13">Belongs to the polysaccharide monooxygenase AA9 family.</text>
</comment>
<organism evidence="18 19">
    <name type="scientific">Hohenbuehelia grisea</name>
    <dbReference type="NCBI Taxonomy" id="104357"/>
    <lineage>
        <taxon>Eukaryota</taxon>
        <taxon>Fungi</taxon>
        <taxon>Dikarya</taxon>
        <taxon>Basidiomycota</taxon>
        <taxon>Agaricomycotina</taxon>
        <taxon>Agaricomycetes</taxon>
        <taxon>Agaricomycetidae</taxon>
        <taxon>Agaricales</taxon>
        <taxon>Pleurotineae</taxon>
        <taxon>Pleurotaceae</taxon>
        <taxon>Hohenbuehelia</taxon>
    </lineage>
</organism>
<evidence type="ECO:0000256" key="8">
    <source>
        <dbReference type="ARBA" id="ARBA00023008"/>
    </source>
</evidence>
<comment type="cofactor">
    <cofactor evidence="1">
        <name>Cu(2+)</name>
        <dbReference type="ChEBI" id="CHEBI:29036"/>
    </cofactor>
</comment>
<keyword evidence="3" id="KW-0964">Secreted</keyword>
<keyword evidence="8" id="KW-0186">Copper</keyword>
<evidence type="ECO:0000259" key="17">
    <source>
        <dbReference type="Pfam" id="PF03443"/>
    </source>
</evidence>
<evidence type="ECO:0000256" key="4">
    <source>
        <dbReference type="ARBA" id="ARBA00022723"/>
    </source>
</evidence>
<dbReference type="EMBL" id="JASNQZ010000006">
    <property type="protein sequence ID" value="KAL0956357.1"/>
    <property type="molecule type" value="Genomic_DNA"/>
</dbReference>
<dbReference type="PANTHER" id="PTHR33353:SF10">
    <property type="entry name" value="ENDO-BETA-1,4-GLUCANASE D"/>
    <property type="match status" value="1"/>
</dbReference>
<dbReference type="Pfam" id="PF03443">
    <property type="entry name" value="AA9"/>
    <property type="match status" value="1"/>
</dbReference>
<dbReference type="Gene3D" id="2.70.50.70">
    <property type="match status" value="1"/>
</dbReference>
<protein>
    <recommendedName>
        <fullName evidence="15">lytic cellulose monooxygenase (C4-dehydrogenating)</fullName>
        <ecNumber evidence="15">1.14.99.56</ecNumber>
    </recommendedName>
</protein>
<evidence type="ECO:0000256" key="7">
    <source>
        <dbReference type="ARBA" id="ARBA00023002"/>
    </source>
</evidence>
<dbReference type="PANTHER" id="PTHR33353">
    <property type="entry name" value="PUTATIVE (AFU_ORTHOLOGUE AFUA_1G12560)-RELATED"/>
    <property type="match status" value="1"/>
</dbReference>
<reference evidence="19" key="1">
    <citation type="submission" date="2024-06" db="EMBL/GenBank/DDBJ databases">
        <title>Multi-omics analyses provide insights into the biosynthesis of the anticancer antibiotic pleurotin in Hohenbuehelia grisea.</title>
        <authorList>
            <person name="Weaver J.A."/>
            <person name="Alberti F."/>
        </authorList>
    </citation>
    <scope>NUCLEOTIDE SEQUENCE [LARGE SCALE GENOMIC DNA]</scope>
    <source>
        <strain evidence="19">T-177</strain>
    </source>
</reference>
<evidence type="ECO:0000256" key="12">
    <source>
        <dbReference type="ARBA" id="ARBA00023326"/>
    </source>
</evidence>
<feature type="chain" id="PRO_5047011559" description="lytic cellulose monooxygenase (C4-dehydrogenating)" evidence="16">
    <location>
        <begin position="22"/>
        <end position="300"/>
    </location>
</feature>
<evidence type="ECO:0000256" key="14">
    <source>
        <dbReference type="ARBA" id="ARBA00045077"/>
    </source>
</evidence>
<feature type="signal peptide" evidence="16">
    <location>
        <begin position="1"/>
        <end position="21"/>
    </location>
</feature>